<reference evidence="3" key="1">
    <citation type="submission" date="2021-05" db="EMBL/GenBank/DDBJ databases">
        <title>A free-living protist that lacks canonical eukaryotic 1 DNA replication and segregation systems.</title>
        <authorList>
            <person name="Salas-Leiva D.E."/>
            <person name="Tromer E.C."/>
            <person name="Curtis B.A."/>
            <person name="Jerlstrom-Hultqvist J."/>
            <person name="Kolisko M."/>
            <person name="Yi Z."/>
            <person name="Salas-Leiva J.S."/>
            <person name="Gallot-Lavallee L."/>
            <person name="Kops G.J.P.L."/>
            <person name="Archibald J.M."/>
            <person name="Simpson A.G.B."/>
            <person name="Roger A.J."/>
        </authorList>
    </citation>
    <scope>NUCLEOTIDE SEQUENCE</scope>
    <source>
        <strain evidence="3">BICM</strain>
    </source>
</reference>
<protein>
    <submittedName>
        <fullName evidence="3">Ubiquitin-2 like Rad60 SUMO-like</fullName>
    </submittedName>
</protein>
<proteinExistence type="predicted"/>
<dbReference type="SMART" id="SM00213">
    <property type="entry name" value="UBQ"/>
    <property type="match status" value="1"/>
</dbReference>
<dbReference type="InterPro" id="IPR022617">
    <property type="entry name" value="Rad60/SUMO-like_dom"/>
</dbReference>
<accession>A0A8J6AWN0</accession>
<dbReference type="AlphaFoldDB" id="A0A8J6AWN0"/>
<dbReference type="PROSITE" id="PS50053">
    <property type="entry name" value="UBIQUITIN_2"/>
    <property type="match status" value="1"/>
</dbReference>
<keyword evidence="1" id="KW-0812">Transmembrane</keyword>
<dbReference type="Pfam" id="PF11976">
    <property type="entry name" value="Rad60-SLD"/>
    <property type="match status" value="1"/>
</dbReference>
<dbReference type="SUPFAM" id="SSF54236">
    <property type="entry name" value="Ubiquitin-like"/>
    <property type="match status" value="1"/>
</dbReference>
<dbReference type="InterPro" id="IPR000626">
    <property type="entry name" value="Ubiquitin-like_dom"/>
</dbReference>
<feature type="transmembrane region" description="Helical" evidence="1">
    <location>
        <begin position="204"/>
        <end position="223"/>
    </location>
</feature>
<feature type="domain" description="Ubiquitin-like" evidence="2">
    <location>
        <begin position="6"/>
        <end position="78"/>
    </location>
</feature>
<dbReference type="InterPro" id="IPR025390">
    <property type="entry name" value="Dsc3_C"/>
</dbReference>
<keyword evidence="1" id="KW-1133">Transmembrane helix</keyword>
<dbReference type="InterPro" id="IPR029071">
    <property type="entry name" value="Ubiquitin-like_domsf"/>
</dbReference>
<keyword evidence="4" id="KW-1185">Reference proteome</keyword>
<dbReference type="Proteomes" id="UP000717585">
    <property type="component" value="Unassembled WGS sequence"/>
</dbReference>
<evidence type="ECO:0000313" key="4">
    <source>
        <dbReference type="Proteomes" id="UP000717585"/>
    </source>
</evidence>
<gene>
    <name evidence="3" type="ORF">J8273_2377</name>
</gene>
<name>A0A8J6AWN0_9EUKA</name>
<feature type="transmembrane region" description="Helical" evidence="1">
    <location>
        <begin position="235"/>
        <end position="256"/>
    </location>
</feature>
<dbReference type="CDD" id="cd17039">
    <property type="entry name" value="Ubl_ubiquitin_like"/>
    <property type="match status" value="1"/>
</dbReference>
<organism evidence="3 4">
    <name type="scientific">Carpediemonas membranifera</name>
    <dbReference type="NCBI Taxonomy" id="201153"/>
    <lineage>
        <taxon>Eukaryota</taxon>
        <taxon>Metamonada</taxon>
        <taxon>Carpediemonas-like organisms</taxon>
        <taxon>Carpediemonas</taxon>
    </lineage>
</organism>
<comment type="caution">
    <text evidence="3">The sequence shown here is derived from an EMBL/GenBank/DDBJ whole genome shotgun (WGS) entry which is preliminary data.</text>
</comment>
<evidence type="ECO:0000256" key="1">
    <source>
        <dbReference type="SAM" id="Phobius"/>
    </source>
</evidence>
<evidence type="ECO:0000313" key="3">
    <source>
        <dbReference type="EMBL" id="KAG9396028.1"/>
    </source>
</evidence>
<dbReference type="Pfam" id="PF13373">
    <property type="entry name" value="Dsc3_C"/>
    <property type="match status" value="1"/>
</dbReference>
<keyword evidence="1" id="KW-0472">Membrane</keyword>
<dbReference type="EMBL" id="JAHDYR010000007">
    <property type="protein sequence ID" value="KAG9396028.1"/>
    <property type="molecule type" value="Genomic_DNA"/>
</dbReference>
<dbReference type="Gene3D" id="3.10.20.90">
    <property type="entry name" value="Phosphatidylinositol 3-kinase Catalytic Subunit, Chain A, domain 1"/>
    <property type="match status" value="1"/>
</dbReference>
<sequence>MEISNFNINLILFPDANKIQMSVHRMMKISELHAQLVELRNLSQKSIRFLFRGQVLAQRNTIGDYSIGPGDTLHVSVNDLATTTGVDNINESDMHIEPTERRGLDRLVEFIGQEEVMFNRVLLASMLLEDDREQGREAPLDRERLMQFEELFLSDQFDETPNVDDVTLRDALGRVQERLSHSGVTEPHLNFTQQSDDRNYMPEFLIGFFIGAIFTVGGVLFLFPKRLHFMRRIGVLLGMITVIFFSAGVSFASLLVEGLTALFA</sequence>
<evidence type="ECO:0000259" key="2">
    <source>
        <dbReference type="PROSITE" id="PS50053"/>
    </source>
</evidence>